<evidence type="ECO:0000256" key="24">
    <source>
        <dbReference type="ARBA" id="ARBA00023315"/>
    </source>
</evidence>
<keyword evidence="7" id="KW-0808">Transferase</keyword>
<feature type="transmembrane region" description="Helical" evidence="29">
    <location>
        <begin position="731"/>
        <end position="755"/>
    </location>
</feature>
<keyword evidence="21 29" id="KW-1207">Sterol metabolism</keyword>
<evidence type="ECO:0000256" key="27">
    <source>
        <dbReference type="ARBA" id="ARBA00047826"/>
    </source>
</evidence>
<proteinExistence type="inferred from homology"/>
<protein>
    <recommendedName>
        <fullName evidence="29">7-dehydrocholesterol reductase</fullName>
        <shortName evidence="29">7-DHC</shortName>
        <ecNumber evidence="29">1.3.1.21</ecNumber>
    </recommendedName>
    <alternativeName>
        <fullName evidence="29">Sterol Delta(7)-reductase</fullName>
    </alternativeName>
</protein>
<keyword evidence="8 29" id="KW-0812">Transmembrane</keyword>
<gene>
    <name evidence="32" type="ORF">NXF25_001102</name>
</gene>
<dbReference type="AlphaFoldDB" id="A0AAW1C662"/>
<evidence type="ECO:0000256" key="20">
    <source>
        <dbReference type="ARBA" id="ARBA00023139"/>
    </source>
</evidence>
<feature type="repeat" description="ANK" evidence="28">
    <location>
        <begin position="533"/>
        <end position="565"/>
    </location>
</feature>
<keyword evidence="14 29" id="KW-0560">Oxidoreductase</keyword>
<keyword evidence="10 29" id="KW-0152">Cholesterol biosynthesis</keyword>
<keyword evidence="33" id="KW-1185">Reference proteome</keyword>
<evidence type="ECO:0000256" key="8">
    <source>
        <dbReference type="ARBA" id="ARBA00022692"/>
    </source>
</evidence>
<name>A0AAW1C662_CROAD</name>
<keyword evidence="22 29" id="KW-0753">Steroid metabolism</keyword>
<feature type="transmembrane region" description="Helical" evidence="29">
    <location>
        <begin position="225"/>
        <end position="250"/>
    </location>
</feature>
<dbReference type="GO" id="GO:0000139">
    <property type="term" value="C:Golgi membrane"/>
    <property type="evidence" value="ECO:0007669"/>
    <property type="project" value="UniProtKB-SubCell"/>
</dbReference>
<keyword evidence="18 29" id="KW-0443">Lipid metabolism</keyword>
<keyword evidence="19 29" id="KW-0472">Membrane</keyword>
<comment type="pathway">
    <text evidence="29">Steroid biosynthesis; cholesterol biosynthesis.</text>
</comment>
<evidence type="ECO:0000256" key="15">
    <source>
        <dbReference type="ARBA" id="ARBA00023011"/>
    </source>
</evidence>
<keyword evidence="23" id="KW-0449">Lipoprotein</keyword>
<keyword evidence="5 29" id="KW-0444">Lipid biosynthesis</keyword>
<feature type="transmembrane region" description="Helical" evidence="29">
    <location>
        <begin position="100"/>
        <end position="120"/>
    </location>
</feature>
<evidence type="ECO:0000313" key="32">
    <source>
        <dbReference type="EMBL" id="KAK9409927.1"/>
    </source>
</evidence>
<keyword evidence="29" id="KW-0256">Endoplasmic reticulum</keyword>
<dbReference type="PROSITE" id="PS50088">
    <property type="entry name" value="ANK_REPEAT"/>
    <property type="match status" value="4"/>
</dbReference>
<evidence type="ECO:0000256" key="4">
    <source>
        <dbReference type="ARBA" id="ARBA00010104"/>
    </source>
</evidence>
<evidence type="ECO:0000256" key="17">
    <source>
        <dbReference type="ARBA" id="ARBA00023043"/>
    </source>
</evidence>
<feature type="repeat" description="ANK" evidence="28">
    <location>
        <begin position="601"/>
        <end position="633"/>
    </location>
</feature>
<dbReference type="Proteomes" id="UP001474421">
    <property type="component" value="Unassembled WGS sequence"/>
</dbReference>
<dbReference type="PROSITE" id="PS50297">
    <property type="entry name" value="ANK_REP_REGION"/>
    <property type="match status" value="4"/>
</dbReference>
<reference evidence="32 33" key="1">
    <citation type="journal article" date="2024" name="Proc. Natl. Acad. Sci. U.S.A.">
        <title>The genetic regulatory architecture and epigenomic basis for age-related changes in rattlesnake venom.</title>
        <authorList>
            <person name="Hogan M.P."/>
            <person name="Holding M.L."/>
            <person name="Nystrom G.S."/>
            <person name="Colston T.J."/>
            <person name="Bartlett D.A."/>
            <person name="Mason A.J."/>
            <person name="Ellsworth S.A."/>
            <person name="Rautsaw R.M."/>
            <person name="Lawrence K.C."/>
            <person name="Strickland J.L."/>
            <person name="He B."/>
            <person name="Fraser P."/>
            <person name="Margres M.J."/>
            <person name="Gilbert D.M."/>
            <person name="Gibbs H.L."/>
            <person name="Parkinson C.L."/>
            <person name="Rokyta D.R."/>
        </authorList>
    </citation>
    <scope>NUCLEOTIDE SEQUENCE [LARGE SCALE GENOMIC DNA]</scope>
    <source>
        <strain evidence="32">DRR0105</strain>
    </source>
</reference>
<evidence type="ECO:0000256" key="25">
    <source>
        <dbReference type="ARBA" id="ARBA00023329"/>
    </source>
</evidence>
<organism evidence="32 33">
    <name type="scientific">Crotalus adamanteus</name>
    <name type="common">Eastern diamondback rattlesnake</name>
    <dbReference type="NCBI Taxonomy" id="8729"/>
    <lineage>
        <taxon>Eukaryota</taxon>
        <taxon>Metazoa</taxon>
        <taxon>Chordata</taxon>
        <taxon>Craniata</taxon>
        <taxon>Vertebrata</taxon>
        <taxon>Euteleostomi</taxon>
        <taxon>Lepidosauria</taxon>
        <taxon>Squamata</taxon>
        <taxon>Bifurcata</taxon>
        <taxon>Unidentata</taxon>
        <taxon>Episquamata</taxon>
        <taxon>Toxicofera</taxon>
        <taxon>Serpentes</taxon>
        <taxon>Colubroidea</taxon>
        <taxon>Viperidae</taxon>
        <taxon>Crotalinae</taxon>
        <taxon>Crotalus</taxon>
    </lineage>
</organism>
<dbReference type="InterPro" id="IPR001594">
    <property type="entry name" value="Palmitoyltrfase_DHHC"/>
</dbReference>
<dbReference type="EC" id="1.3.1.21" evidence="29"/>
<dbReference type="GO" id="GO:0016409">
    <property type="term" value="F:palmitoyltransferase activity"/>
    <property type="evidence" value="ECO:0007669"/>
    <property type="project" value="InterPro"/>
</dbReference>
<dbReference type="InterPro" id="IPR036770">
    <property type="entry name" value="Ankyrin_rpt-contain_sf"/>
</dbReference>
<feature type="region of interest" description="Disordered" evidence="30">
    <location>
        <begin position="335"/>
        <end position="382"/>
    </location>
</feature>
<comment type="catalytic activity">
    <reaction evidence="26">
        <text>cholesterol + NADP(+) = 7-dehydrocholesterol + NADPH + H(+)</text>
        <dbReference type="Rhea" id="RHEA:23984"/>
        <dbReference type="ChEBI" id="CHEBI:15378"/>
        <dbReference type="ChEBI" id="CHEBI:16113"/>
        <dbReference type="ChEBI" id="CHEBI:17759"/>
        <dbReference type="ChEBI" id="CHEBI:57783"/>
        <dbReference type="ChEBI" id="CHEBI:58349"/>
        <dbReference type="EC" id="1.3.1.21"/>
    </reaction>
    <physiologicalReaction direction="right-to-left" evidence="26">
        <dbReference type="Rhea" id="RHEA:23986"/>
    </physiologicalReaction>
</comment>
<feature type="transmembrane region" description="Helical" evidence="29">
    <location>
        <begin position="904"/>
        <end position="925"/>
    </location>
</feature>
<feature type="repeat" description="ANK" evidence="28">
    <location>
        <begin position="500"/>
        <end position="532"/>
    </location>
</feature>
<dbReference type="PROSITE" id="PS50216">
    <property type="entry name" value="DHHC"/>
    <property type="match status" value="1"/>
</dbReference>
<comment type="caution">
    <text evidence="29">Lacks conserved residue(s) required for the propagation of feature annotation.</text>
</comment>
<comment type="similarity">
    <text evidence="3 29">Belongs to the ERG4/ERG24 family.</text>
</comment>
<keyword evidence="17 28" id="KW-0040">ANK repeat</keyword>
<dbReference type="EMBL" id="JAOTOJ010000001">
    <property type="protein sequence ID" value="KAK9409927.1"/>
    <property type="molecule type" value="Genomic_DNA"/>
</dbReference>
<dbReference type="SUPFAM" id="SSF48403">
    <property type="entry name" value="Ankyrin repeat"/>
    <property type="match status" value="1"/>
</dbReference>
<evidence type="ECO:0000256" key="23">
    <source>
        <dbReference type="ARBA" id="ARBA00023288"/>
    </source>
</evidence>
<feature type="repeat" description="ANK" evidence="28">
    <location>
        <begin position="466"/>
        <end position="498"/>
    </location>
</feature>
<dbReference type="Pfam" id="PF01529">
    <property type="entry name" value="DHHC"/>
    <property type="match status" value="1"/>
</dbReference>
<evidence type="ECO:0000256" key="11">
    <source>
        <dbReference type="ARBA" id="ARBA00022857"/>
    </source>
</evidence>
<evidence type="ECO:0000256" key="2">
    <source>
        <dbReference type="ARBA" id="ARBA00004653"/>
    </source>
</evidence>
<feature type="transmembrane region" description="Helical" evidence="29">
    <location>
        <begin position="71"/>
        <end position="88"/>
    </location>
</feature>
<keyword evidence="13 29" id="KW-1133">Transmembrane helix</keyword>
<evidence type="ECO:0000256" key="22">
    <source>
        <dbReference type="ARBA" id="ARBA00023221"/>
    </source>
</evidence>
<dbReference type="GO" id="GO:0006695">
    <property type="term" value="P:cholesterol biosynthetic process"/>
    <property type="evidence" value="ECO:0007669"/>
    <property type="project" value="UniProtKB-UniRule"/>
</dbReference>
<feature type="transmembrane region" description="Helical" evidence="29">
    <location>
        <begin position="702"/>
        <end position="724"/>
    </location>
</feature>
<keyword evidence="12 29" id="KW-0752">Steroid biosynthesis</keyword>
<keyword evidence="16" id="KW-0333">Golgi apparatus</keyword>
<feature type="transmembrane region" description="Helical" evidence="29">
    <location>
        <begin position="677"/>
        <end position="696"/>
    </location>
</feature>
<keyword evidence="20" id="KW-0564">Palmitate</keyword>
<evidence type="ECO:0000256" key="29">
    <source>
        <dbReference type="RuleBase" id="RU369120"/>
    </source>
</evidence>
<feature type="transmembrane region" description="Helical" evidence="29">
    <location>
        <begin position="855"/>
        <end position="878"/>
    </location>
</feature>
<comment type="subcellular location">
    <subcellularLocation>
        <location evidence="1">Cytoplasmic vesicle membrane</location>
        <topology evidence="1">Multi-pass membrane protein</topology>
    </subcellularLocation>
    <subcellularLocation>
        <location evidence="29">Endoplasmic reticulum membrane</location>
        <topology evidence="29">Multi-pass membrane protein</topology>
    </subcellularLocation>
    <subcellularLocation>
        <location evidence="2">Golgi apparatus membrane</location>
        <topology evidence="2">Multi-pass membrane protein</topology>
    </subcellularLocation>
</comment>
<evidence type="ECO:0000256" key="6">
    <source>
        <dbReference type="ARBA" id="ARBA00022548"/>
    </source>
</evidence>
<feature type="transmembrane region" description="Helical" evidence="29">
    <location>
        <begin position="16"/>
        <end position="37"/>
    </location>
</feature>
<accession>A0AAW1C662</accession>
<keyword evidence="24" id="KW-0012">Acyltransferase</keyword>
<dbReference type="Gene3D" id="1.25.40.20">
    <property type="entry name" value="Ankyrin repeat-containing domain"/>
    <property type="match status" value="1"/>
</dbReference>
<dbReference type="PANTHER" id="PTHR21257">
    <property type="entry name" value="DELTA(14)-STEROL REDUCTASE"/>
    <property type="match status" value="1"/>
</dbReference>
<comment type="caution">
    <text evidence="32">The sequence shown here is derived from an EMBL/GenBank/DDBJ whole genome shotgun (WGS) entry which is preliminary data.</text>
</comment>
<dbReference type="GO" id="GO:0016132">
    <property type="term" value="P:brassinosteroid biosynthetic process"/>
    <property type="evidence" value="ECO:0007669"/>
    <property type="project" value="TreeGrafter"/>
</dbReference>
<evidence type="ECO:0000259" key="31">
    <source>
        <dbReference type="Pfam" id="PF01529"/>
    </source>
</evidence>
<evidence type="ECO:0000256" key="13">
    <source>
        <dbReference type="ARBA" id="ARBA00022989"/>
    </source>
</evidence>
<evidence type="ECO:0000256" key="19">
    <source>
        <dbReference type="ARBA" id="ARBA00023136"/>
    </source>
</evidence>
<feature type="domain" description="Palmitoyltransferase DHHC" evidence="31">
    <location>
        <begin position="809"/>
        <end position="941"/>
    </location>
</feature>
<dbReference type="InterPro" id="IPR001171">
    <property type="entry name" value="ERG24_DHCR-like"/>
</dbReference>
<evidence type="ECO:0000256" key="30">
    <source>
        <dbReference type="SAM" id="MobiDB-lite"/>
    </source>
</evidence>
<dbReference type="Pfam" id="PF01222">
    <property type="entry name" value="ERG4_ERG24"/>
    <property type="match status" value="1"/>
</dbReference>
<dbReference type="GO" id="GO:0030659">
    <property type="term" value="C:cytoplasmic vesicle membrane"/>
    <property type="evidence" value="ECO:0007669"/>
    <property type="project" value="UniProtKB-SubCell"/>
</dbReference>
<evidence type="ECO:0000256" key="1">
    <source>
        <dbReference type="ARBA" id="ARBA00004439"/>
    </source>
</evidence>
<evidence type="ECO:0000256" key="5">
    <source>
        <dbReference type="ARBA" id="ARBA00022516"/>
    </source>
</evidence>
<comment type="similarity">
    <text evidence="4">Belongs to the DHHC palmitoyltransferase family. AKR/ZDHHC17 subfamily.</text>
</comment>
<dbReference type="InterPro" id="IPR002110">
    <property type="entry name" value="Ankyrin_rpt"/>
</dbReference>
<dbReference type="FunFam" id="1.25.40.20:FF:000035">
    <property type="entry name" value="Palmitoyltransferase"/>
    <property type="match status" value="1"/>
</dbReference>
<evidence type="ECO:0000256" key="12">
    <source>
        <dbReference type="ARBA" id="ARBA00022955"/>
    </source>
</evidence>
<evidence type="ECO:0000256" key="28">
    <source>
        <dbReference type="PROSITE-ProRule" id="PRU00023"/>
    </source>
</evidence>
<evidence type="ECO:0000256" key="14">
    <source>
        <dbReference type="ARBA" id="ARBA00023002"/>
    </source>
</evidence>
<evidence type="ECO:0000256" key="16">
    <source>
        <dbReference type="ARBA" id="ARBA00023034"/>
    </source>
</evidence>
<keyword evidence="9" id="KW-0677">Repeat</keyword>
<keyword evidence="6 29" id="KW-0153">Cholesterol metabolism</keyword>
<comment type="catalytic activity">
    <reaction evidence="27">
        <text>7-dehydrodesmosterol + NADPH + H(+) = desmosterol + NADP(+)</text>
        <dbReference type="Rhea" id="RHEA:46740"/>
        <dbReference type="ChEBI" id="CHEBI:15378"/>
        <dbReference type="ChEBI" id="CHEBI:17737"/>
        <dbReference type="ChEBI" id="CHEBI:27910"/>
        <dbReference type="ChEBI" id="CHEBI:57783"/>
        <dbReference type="ChEBI" id="CHEBI:58349"/>
    </reaction>
    <physiologicalReaction direction="left-to-right" evidence="27">
        <dbReference type="Rhea" id="RHEA:46741"/>
    </physiologicalReaction>
</comment>
<dbReference type="GO" id="GO:0005789">
    <property type="term" value="C:endoplasmic reticulum membrane"/>
    <property type="evidence" value="ECO:0007669"/>
    <property type="project" value="UniProtKB-SubCell"/>
</dbReference>
<evidence type="ECO:0000256" key="9">
    <source>
        <dbReference type="ARBA" id="ARBA00022737"/>
    </source>
</evidence>
<evidence type="ECO:0000313" key="33">
    <source>
        <dbReference type="Proteomes" id="UP001474421"/>
    </source>
</evidence>
<dbReference type="SMART" id="SM00248">
    <property type="entry name" value="ANK"/>
    <property type="match status" value="5"/>
</dbReference>
<evidence type="ECO:0000256" key="7">
    <source>
        <dbReference type="ARBA" id="ARBA00022679"/>
    </source>
</evidence>
<dbReference type="PANTHER" id="PTHR21257:SF38">
    <property type="entry name" value="7-DEHYDROCHOLESTEROL REDUCTASE"/>
    <property type="match status" value="1"/>
</dbReference>
<evidence type="ECO:0000256" key="3">
    <source>
        <dbReference type="ARBA" id="ARBA00005402"/>
    </source>
</evidence>
<feature type="transmembrane region" description="Helical" evidence="29">
    <location>
        <begin position="761"/>
        <end position="777"/>
    </location>
</feature>
<keyword evidence="15 29" id="KW-0756">Sterol biosynthesis</keyword>
<dbReference type="GO" id="GO:0047598">
    <property type="term" value="F:7-dehydrocholesterol reductase activity"/>
    <property type="evidence" value="ECO:0007669"/>
    <property type="project" value="UniProtKB-EC"/>
</dbReference>
<feature type="transmembrane region" description="Helical" evidence="29">
    <location>
        <begin position="256"/>
        <end position="274"/>
    </location>
</feature>
<dbReference type="Pfam" id="PF12796">
    <property type="entry name" value="Ank_2"/>
    <property type="match status" value="2"/>
</dbReference>
<evidence type="ECO:0000256" key="26">
    <source>
        <dbReference type="ARBA" id="ARBA00047795"/>
    </source>
</evidence>
<evidence type="ECO:0000256" key="10">
    <source>
        <dbReference type="ARBA" id="ARBA00022778"/>
    </source>
</evidence>
<comment type="function">
    <text evidence="29">Catalyzes the last step of the cholesterol synthesis pathway, which transforms cholesta-5,7-dien-3beta-ol (7-dehydrocholesterol,7-DHC) into cholesterol by reducing the C7-C8 double bond of its sterol core. Can also metabolize cholesta-5,7,24-trien-3beta-ol (7-dehydrodemosterol, 7-DHD) to desmosterol, which is then metabolized by the Delta(24)-sterol reductase (DHCR24) to cholesterol. Modulates ferroptosis (a form of regulated cell death driven by iron-dependent lipid peroxidation) through the metabolic breakdown of the anti-ferroptotic metabolites 7-DHC and 7-DHD which, when accumulated, divert the propagation of peroxyl radical-mediated damage from phospholipid components to its sterol core, protecting plasma and mitochondrial membranes from phospholipid autoxidation.</text>
</comment>
<keyword evidence="25" id="KW-0968">Cytoplasmic vesicle</keyword>
<evidence type="ECO:0000256" key="21">
    <source>
        <dbReference type="ARBA" id="ARBA00023166"/>
    </source>
</evidence>
<sequence length="1007" mass="116037">MGKVHLLDIWEKTPSFSWKILILYFSWVIFQGFLFMIPDFCHKFIPGFQGGVQEGDISPAGVVLKYEINGLQAWLITHALWFANVYYFQWFSPTIIFDNWIPILWCANILGYSTSIFVWLKAYFFPSNAKDCKFTDNFFYNFMMGIEFNPRLGKWFDFKLFFNGRPGIVGWTLINLSYAAKQQELYGQVTNSMLLLNVLQGLYVLDFFWNETWYLKTMDIAHDHFGWYLAWGDCVWLPYLYTLQGLYLVYHPVQLTTSYVVGILLLGLVGYYIFRMTNHQKDLFRRTDGNCKIWGKKPKYIECAYTSADGTKHYKGRREGLPLCHRLQATSRPPGAWFRVPAPSGRDRSSSFSLSRGPVRGCVSGRNQEVGPGNSSERRASGDSRLLTMEGAGRECQSHSHGPFRHHGHTWPNSYEDKNVSKEHDMLPFVEDYSNCDIVKATQFGLLERCRDLVEAGYDVRQPDKENVTLLHWAAINNRLDLVKYFISKGAVVDQLGGDLNSTPLHWAIRQGHLSMAILLLKYGADPTLIDGEGYSSLHLAVLFQHMPIIAYLISKGQSVDTTDLNGYTPLMLSAHKVIGREPTNFLIKFNPIVNAVDNIEKNTALHWAVIAGNINAVDILLEAGSSLDIKNAKGQRPLDLALQTKNRIIIHILDEEEKIRIRRTSMFLRFLEKNEFLLLFGSSLLLIWTVGYVASLNSDSWLLKGSLLIFILVTLSFFARLFIGFNTIKYFPVTFLISSIFWILWTCFICFLPNFPDTSSQLPFFFGMVGLIYYFYKTARTDPGFITSTEEDIKKNIISLGESGLLDFRTFCTSCLIKKPLRSMHCHTCNSCVARYDQHCIWIGRCIGVGNHGYFILFLFFLILVNIWAIHGTIIYWSERCTTTYQKDGAWMSFTQIVSCSPWVLYIFTLTIFHTSWAVLWLILQIYQIAFLGLTSHERTTLRKQSKYSKHPISLRKTPYNLGFFQNIADFFQCRCFGILKPNMIDWTKQYTLIFNLAKDRHIHPV</sequence>
<keyword evidence="11" id="KW-0521">NADP</keyword>
<evidence type="ECO:0000256" key="18">
    <source>
        <dbReference type="ARBA" id="ARBA00023098"/>
    </source>
</evidence>